<feature type="compositionally biased region" description="Polar residues" evidence="2">
    <location>
        <begin position="90"/>
        <end position="100"/>
    </location>
</feature>
<feature type="compositionally biased region" description="Basic and acidic residues" evidence="2">
    <location>
        <begin position="195"/>
        <end position="213"/>
    </location>
</feature>
<feature type="compositionally biased region" description="Basic residues" evidence="2">
    <location>
        <begin position="103"/>
        <end position="114"/>
    </location>
</feature>
<feature type="compositionally biased region" description="Polar residues" evidence="2">
    <location>
        <begin position="1"/>
        <end position="10"/>
    </location>
</feature>
<feature type="region of interest" description="Disordered" evidence="2">
    <location>
        <begin position="73"/>
        <end position="269"/>
    </location>
</feature>
<feature type="region of interest" description="Disordered" evidence="2">
    <location>
        <begin position="399"/>
        <end position="460"/>
    </location>
</feature>
<protein>
    <submittedName>
        <fullName evidence="3">Uncharacterized protein</fullName>
    </submittedName>
</protein>
<feature type="non-terminal residue" evidence="3">
    <location>
        <position position="527"/>
    </location>
</feature>
<reference evidence="3" key="1">
    <citation type="submission" date="2018-11" db="EMBL/GenBank/DDBJ databases">
        <authorList>
            <person name="Alioto T."/>
            <person name="Alioto T."/>
        </authorList>
    </citation>
    <scope>NUCLEOTIDE SEQUENCE</scope>
</reference>
<feature type="region of interest" description="Disordered" evidence="2">
    <location>
        <begin position="1"/>
        <end position="51"/>
    </location>
</feature>
<gene>
    <name evidence="3" type="ORF">MGAL_10B009172</name>
</gene>
<dbReference type="EMBL" id="UYJE01000606">
    <property type="protein sequence ID" value="VDH94581.1"/>
    <property type="molecule type" value="Genomic_DNA"/>
</dbReference>
<feature type="compositionally biased region" description="Polar residues" evidence="2">
    <location>
        <begin position="230"/>
        <end position="252"/>
    </location>
</feature>
<feature type="region of interest" description="Disordered" evidence="2">
    <location>
        <begin position="507"/>
        <end position="527"/>
    </location>
</feature>
<feature type="coiled-coil region" evidence="1">
    <location>
        <begin position="272"/>
        <end position="299"/>
    </location>
</feature>
<dbReference type="AlphaFoldDB" id="A0A8B6BTG3"/>
<evidence type="ECO:0000313" key="4">
    <source>
        <dbReference type="Proteomes" id="UP000596742"/>
    </source>
</evidence>
<feature type="coiled-coil region" evidence="1">
    <location>
        <begin position="340"/>
        <end position="394"/>
    </location>
</feature>
<dbReference type="Proteomes" id="UP000596742">
    <property type="component" value="Unassembled WGS sequence"/>
</dbReference>
<feature type="compositionally biased region" description="Basic and acidic residues" evidence="2">
    <location>
        <begin position="160"/>
        <end position="170"/>
    </location>
</feature>
<proteinExistence type="predicted"/>
<evidence type="ECO:0000256" key="1">
    <source>
        <dbReference type="SAM" id="Coils"/>
    </source>
</evidence>
<name>A0A8B6BTG3_MYTGA</name>
<keyword evidence="1" id="KW-0175">Coiled coil</keyword>
<evidence type="ECO:0000256" key="2">
    <source>
        <dbReference type="SAM" id="MobiDB-lite"/>
    </source>
</evidence>
<sequence>YSKSNRQTQPGEGKTSLIDSENVSSQDEPCDTSKKIIQGTQKQPVVEIETDNDSKEITTKIKSGLTEDKKVFSNSDYISSNTDDKMQHVTVLSNEVTSNESTKRRKQKRKKKRDRSSTTDNNSLTSDERVTDRTEKSKISLQNEACTPVNIHSSTNQENSEDKLPEKVHSDQSQTIGLSEKSIDHEDSLADDVDEQKNIVKKEENVESRRSIDDDSVSSNSIQNEEFAGLNNTRQLLESATNGVSDATPSTSRETRKGNDTSRQELTENSVQNLVENKMENIKQELKKVRKELMDYNNVTNQVRVDMSGLEENMKLDTKNHAKQIEEKLMNQTTQLQQGLTQLEEIIKKSTQNEEVLENIKANRNKIDDQKQEIKDMKNTLLKLQEDISRLLNLQSEREGVSKTIKEGSNTQSTPQTENSPSSPTVQNITNQTEINNRVNSSHETQPKRKKKKSKRHKGISFMRKMEDGTLYIEQDGKRYSVAGNVEVTFDSECGDLEFIRHGRRRLDIDVSSPGRDKEKFDKVDSE</sequence>
<feature type="compositionally biased region" description="Basic and acidic residues" evidence="2">
    <location>
        <begin position="126"/>
        <end position="138"/>
    </location>
</feature>
<comment type="caution">
    <text evidence="3">The sequence shown here is derived from an EMBL/GenBank/DDBJ whole genome shotgun (WGS) entry which is preliminary data.</text>
</comment>
<evidence type="ECO:0000313" key="3">
    <source>
        <dbReference type="EMBL" id="VDH94581.1"/>
    </source>
</evidence>
<feature type="compositionally biased region" description="Basic residues" evidence="2">
    <location>
        <begin position="448"/>
        <end position="459"/>
    </location>
</feature>
<feature type="compositionally biased region" description="Basic and acidic residues" evidence="2">
    <location>
        <begin position="253"/>
        <end position="266"/>
    </location>
</feature>
<feature type="compositionally biased region" description="Polar residues" evidence="2">
    <location>
        <begin position="139"/>
        <end position="158"/>
    </location>
</feature>
<accession>A0A8B6BTG3</accession>
<feature type="compositionally biased region" description="Polar residues" evidence="2">
    <location>
        <begin position="407"/>
        <end position="444"/>
    </location>
</feature>
<feature type="compositionally biased region" description="Polar residues" evidence="2">
    <location>
        <begin position="17"/>
        <end position="27"/>
    </location>
</feature>
<keyword evidence="4" id="KW-1185">Reference proteome</keyword>
<organism evidence="3 4">
    <name type="scientific">Mytilus galloprovincialis</name>
    <name type="common">Mediterranean mussel</name>
    <dbReference type="NCBI Taxonomy" id="29158"/>
    <lineage>
        <taxon>Eukaryota</taxon>
        <taxon>Metazoa</taxon>
        <taxon>Spiralia</taxon>
        <taxon>Lophotrochozoa</taxon>
        <taxon>Mollusca</taxon>
        <taxon>Bivalvia</taxon>
        <taxon>Autobranchia</taxon>
        <taxon>Pteriomorphia</taxon>
        <taxon>Mytilida</taxon>
        <taxon>Mytiloidea</taxon>
        <taxon>Mytilidae</taxon>
        <taxon>Mytilinae</taxon>
        <taxon>Mytilus</taxon>
    </lineage>
</organism>